<dbReference type="InterPro" id="IPR032675">
    <property type="entry name" value="LRR_dom_sf"/>
</dbReference>
<keyword evidence="4" id="KW-1185">Reference proteome</keyword>
<dbReference type="Pfam" id="PF07725">
    <property type="entry name" value="LRR_3"/>
    <property type="match status" value="1"/>
</dbReference>
<evidence type="ECO:0000256" key="2">
    <source>
        <dbReference type="ARBA" id="ARBA00022737"/>
    </source>
</evidence>
<evidence type="ECO:0000313" key="4">
    <source>
        <dbReference type="Proteomes" id="UP001386955"/>
    </source>
</evidence>
<dbReference type="PANTHER" id="PTHR11017">
    <property type="entry name" value="LEUCINE-RICH REPEAT-CONTAINING PROTEIN"/>
    <property type="match status" value="1"/>
</dbReference>
<dbReference type="InterPro" id="IPR011713">
    <property type="entry name" value="Leu-rich_rpt_3"/>
</dbReference>
<reference evidence="3 4" key="1">
    <citation type="submission" date="2024-01" db="EMBL/GenBank/DDBJ databases">
        <title>The genomes of 5 underutilized Papilionoideae crops provide insights into root nodulation and disease resistanc.</title>
        <authorList>
            <person name="Jiang F."/>
        </authorList>
    </citation>
    <scope>NUCLEOTIDE SEQUENCE [LARGE SCALE GENOMIC DNA]</scope>
    <source>
        <strain evidence="3">DUOXIRENSHENG_FW03</strain>
        <tissue evidence="3">Leaves</tissue>
    </source>
</reference>
<sequence>MRNDAKLVKEIVNLVLKKLAEFLISSKGLVGISEKIADVESLICKRKEPKDILLIGIWGMSENFSVEKLVILKLPFSKMEKLWDGVKNLVSLKELDLNSSEKLKELPDLSKAINLETILLWGRSRLTRVHSSIFSLEKLEKLDLWNCKSLTIFASDSHICNLSYLNLDDCGSLGRFSLISENMKELRLQHTKVKTLPLSFGNQGKLKSLHLTASDIERLPSSFNNLIKLLHLELALAIVERATLSLPPFNAAQEF</sequence>
<dbReference type="SUPFAM" id="SSF52058">
    <property type="entry name" value="L domain-like"/>
    <property type="match status" value="1"/>
</dbReference>
<gene>
    <name evidence="3" type="ORF">VNO78_26180</name>
</gene>
<dbReference type="Gene3D" id="3.80.10.10">
    <property type="entry name" value="Ribonuclease Inhibitor"/>
    <property type="match status" value="1"/>
</dbReference>
<comment type="caution">
    <text evidence="3">The sequence shown here is derived from an EMBL/GenBank/DDBJ whole genome shotgun (WGS) entry which is preliminary data.</text>
</comment>
<keyword evidence="1" id="KW-0433">Leucine-rich repeat</keyword>
<proteinExistence type="predicted"/>
<dbReference type="InterPro" id="IPR044974">
    <property type="entry name" value="Disease_R_plants"/>
</dbReference>
<keyword evidence="2" id="KW-0677">Repeat</keyword>
<name>A0AAN9X8N8_PSOTE</name>
<evidence type="ECO:0000256" key="1">
    <source>
        <dbReference type="ARBA" id="ARBA00022614"/>
    </source>
</evidence>
<protein>
    <submittedName>
        <fullName evidence="3">Uncharacterized protein</fullName>
    </submittedName>
</protein>
<dbReference type="GO" id="GO:0006952">
    <property type="term" value="P:defense response"/>
    <property type="evidence" value="ECO:0007669"/>
    <property type="project" value="InterPro"/>
</dbReference>
<dbReference type="AlphaFoldDB" id="A0AAN9X8N8"/>
<dbReference type="PANTHER" id="PTHR11017:SF263">
    <property type="entry name" value="ADP-RIBOSYL CYCLASE_CYCLIC ADP-RIBOSE HYDROLASE"/>
    <property type="match status" value="1"/>
</dbReference>
<dbReference type="Proteomes" id="UP001386955">
    <property type="component" value="Unassembled WGS sequence"/>
</dbReference>
<dbReference type="EMBL" id="JAYMYS010000007">
    <property type="protein sequence ID" value="KAK7386157.1"/>
    <property type="molecule type" value="Genomic_DNA"/>
</dbReference>
<accession>A0AAN9X8N8</accession>
<evidence type="ECO:0000313" key="3">
    <source>
        <dbReference type="EMBL" id="KAK7386157.1"/>
    </source>
</evidence>
<organism evidence="3 4">
    <name type="scientific">Psophocarpus tetragonolobus</name>
    <name type="common">Winged bean</name>
    <name type="synonym">Dolichos tetragonolobus</name>
    <dbReference type="NCBI Taxonomy" id="3891"/>
    <lineage>
        <taxon>Eukaryota</taxon>
        <taxon>Viridiplantae</taxon>
        <taxon>Streptophyta</taxon>
        <taxon>Embryophyta</taxon>
        <taxon>Tracheophyta</taxon>
        <taxon>Spermatophyta</taxon>
        <taxon>Magnoliopsida</taxon>
        <taxon>eudicotyledons</taxon>
        <taxon>Gunneridae</taxon>
        <taxon>Pentapetalae</taxon>
        <taxon>rosids</taxon>
        <taxon>fabids</taxon>
        <taxon>Fabales</taxon>
        <taxon>Fabaceae</taxon>
        <taxon>Papilionoideae</taxon>
        <taxon>50 kb inversion clade</taxon>
        <taxon>NPAAA clade</taxon>
        <taxon>indigoferoid/millettioid clade</taxon>
        <taxon>Phaseoleae</taxon>
        <taxon>Psophocarpus</taxon>
    </lineage>
</organism>